<comment type="caution">
    <text evidence="1">The sequence shown here is derived from an EMBL/GenBank/DDBJ whole genome shotgun (WGS) entry which is preliminary data.</text>
</comment>
<proteinExistence type="predicted"/>
<dbReference type="OrthoDB" id="410104at2759"/>
<dbReference type="InterPro" id="IPR036691">
    <property type="entry name" value="Endo/exonu/phosph_ase_sf"/>
</dbReference>
<accession>A0A397G7F1</accession>
<evidence type="ECO:0000313" key="1">
    <source>
        <dbReference type="EMBL" id="RHZ45286.1"/>
    </source>
</evidence>
<sequence>MEGISYDTSATQQSSRSGSLDLFKDNILSYPCIDKRLRIGTLVEEDTLTQQLKQFMNSIHNVKTFVDYILKLKDIKFTSQDPSGFIGLRIGTLVEEDTLTQQLKQFMNSIHNVKTFSFRFFNKPEHQISFESFLNEVINNYIQTTGSSSCSKSVYDILKSQVTICFGWILFYNEISSFGYNPEYPLYISLTFPVVELTDDISEEIKSSISNFIPIKNFSCLQSVCIILGQHYIIDQLPISFFHELYKSNSPGNNNNSKTNTFKSRISLKPSLPFNLKEVNKQLNIPLPITNTNDIIPIKNLLWKHYYFGNRLPDSFIKIPINRYNQSLSRNSNIVNSYFNNSHIYPRSRFNRSFFLSSRCLWNTLTPISFFFTTIFNQFLSSNLQKLNMTIIIIPIFFKSSTNYISRQYKESNKGGYGPTDIPPSPINSYTNNTIKIESATNFTFKEQDIYKCFWSPNDLEPRGIVTLLFKGKSRILIIQVYLPSDKKSSRIYQTQIRKLIIEETKKNTNIIIMGDFNTVVLPHLDRLSRGKDKVSTLFHKLEILLFDFFEDWAFTDLQATWQGDKYHITGSDHSILSCEIFSDSIFNLQSNATLRRKGSQTVFNYKSMTIEEWRNFASILDHKLQTHNILEHIKQELSHTSNNNSSDNVDNTNLFHFKISDIWNQIESYFIQAANKHISTKQVKRSTAVNNLHLDRSLTFKTWKSLISVISLISKSNTPPSSITSLNHSTIISKWLLLAKEFSKSLKVKLKLEETAKTCRFIKETIKSKCSDLFFNQRHMINSLTNYTYRTITLDRLLIKNDEDNSTHITTDPKEVQSYTMSYYELAFKKRDVNFNRLDKSWKCQYTPRDYINSDCYKNLGDTPTKEELREALSSLLNGKACSISGISYEMLKKQLETQYNLSNTKTHTRPIILLETGPNFAGLPGESIHKPIHLLNNIFEDAHEKHKELKLCIITDYRLTNEIIAGDKIDQGEIISPLLWRIFYNPLLCKINNNNNDTTWIASSKNDFQAILNDAT</sequence>
<organism evidence="1 2">
    <name type="scientific">Diversispora epigaea</name>
    <dbReference type="NCBI Taxonomy" id="1348612"/>
    <lineage>
        <taxon>Eukaryota</taxon>
        <taxon>Fungi</taxon>
        <taxon>Fungi incertae sedis</taxon>
        <taxon>Mucoromycota</taxon>
        <taxon>Glomeromycotina</taxon>
        <taxon>Glomeromycetes</taxon>
        <taxon>Diversisporales</taxon>
        <taxon>Diversisporaceae</taxon>
        <taxon>Diversispora</taxon>
    </lineage>
</organism>
<reference evidence="1 2" key="1">
    <citation type="submission" date="2018-08" db="EMBL/GenBank/DDBJ databases">
        <title>Genome and evolution of the arbuscular mycorrhizal fungus Diversispora epigaea (formerly Glomus versiforme) and its bacterial endosymbionts.</title>
        <authorList>
            <person name="Sun X."/>
            <person name="Fei Z."/>
            <person name="Harrison M."/>
        </authorList>
    </citation>
    <scope>NUCLEOTIDE SEQUENCE [LARGE SCALE GENOMIC DNA]</scope>
    <source>
        <strain evidence="1 2">IT104</strain>
    </source>
</reference>
<protein>
    <recommendedName>
        <fullName evidence="3">Endonuclease/exonuclease/phosphatase domain-containing protein</fullName>
    </recommendedName>
</protein>
<evidence type="ECO:0000313" key="2">
    <source>
        <dbReference type="Proteomes" id="UP000266861"/>
    </source>
</evidence>
<keyword evidence="2" id="KW-1185">Reference proteome</keyword>
<dbReference type="Gene3D" id="3.60.10.10">
    <property type="entry name" value="Endonuclease/exonuclease/phosphatase"/>
    <property type="match status" value="1"/>
</dbReference>
<dbReference type="Proteomes" id="UP000266861">
    <property type="component" value="Unassembled WGS sequence"/>
</dbReference>
<evidence type="ECO:0008006" key="3">
    <source>
        <dbReference type="Google" id="ProtNLM"/>
    </source>
</evidence>
<dbReference type="EMBL" id="PQFF01000551">
    <property type="protein sequence ID" value="RHZ45286.1"/>
    <property type="molecule type" value="Genomic_DNA"/>
</dbReference>
<dbReference type="AlphaFoldDB" id="A0A397G7F1"/>
<name>A0A397G7F1_9GLOM</name>
<dbReference type="SUPFAM" id="SSF56219">
    <property type="entry name" value="DNase I-like"/>
    <property type="match status" value="1"/>
</dbReference>
<gene>
    <name evidence="1" type="ORF">Glove_682g5</name>
</gene>